<organism evidence="1 2">
    <name type="scientific">Gossypium arboreum</name>
    <name type="common">Tree cotton</name>
    <name type="synonym">Gossypium nanking</name>
    <dbReference type="NCBI Taxonomy" id="29729"/>
    <lineage>
        <taxon>Eukaryota</taxon>
        <taxon>Viridiplantae</taxon>
        <taxon>Streptophyta</taxon>
        <taxon>Embryophyta</taxon>
        <taxon>Tracheophyta</taxon>
        <taxon>Spermatophyta</taxon>
        <taxon>Magnoliopsida</taxon>
        <taxon>eudicotyledons</taxon>
        <taxon>Gunneridae</taxon>
        <taxon>Pentapetalae</taxon>
        <taxon>rosids</taxon>
        <taxon>malvids</taxon>
        <taxon>Malvales</taxon>
        <taxon>Malvaceae</taxon>
        <taxon>Malvoideae</taxon>
        <taxon>Gossypium</taxon>
    </lineage>
</organism>
<name>A0ABR0Q9L8_GOSAR</name>
<protein>
    <submittedName>
        <fullName evidence="1">Uncharacterized protein</fullName>
    </submittedName>
</protein>
<sequence>MVNAINNRQIRLVVTIEDMEKSQNLFYTYTKAWNNYIIATLSQLSPSPLLEFPISDNDKEYKSKGNKEFLRKIDSLFEDSIFADQEDIIITKEVAAIEEEVVAKKEEVVEN</sequence>
<evidence type="ECO:0000313" key="1">
    <source>
        <dbReference type="EMBL" id="KAK5835583.1"/>
    </source>
</evidence>
<accession>A0ABR0Q9L8</accession>
<proteinExistence type="predicted"/>
<evidence type="ECO:0000313" key="2">
    <source>
        <dbReference type="Proteomes" id="UP001358586"/>
    </source>
</evidence>
<reference evidence="1 2" key="1">
    <citation type="submission" date="2023-03" db="EMBL/GenBank/DDBJ databases">
        <title>WGS of Gossypium arboreum.</title>
        <authorList>
            <person name="Yu D."/>
        </authorList>
    </citation>
    <scope>NUCLEOTIDE SEQUENCE [LARGE SCALE GENOMIC DNA]</scope>
    <source>
        <tissue evidence="1">Leaf</tissue>
    </source>
</reference>
<comment type="caution">
    <text evidence="1">The sequence shown here is derived from an EMBL/GenBank/DDBJ whole genome shotgun (WGS) entry which is preliminary data.</text>
</comment>
<gene>
    <name evidence="1" type="ORF">PVK06_011275</name>
</gene>
<dbReference type="EMBL" id="JARKNE010000004">
    <property type="protein sequence ID" value="KAK5835583.1"/>
    <property type="molecule type" value="Genomic_DNA"/>
</dbReference>
<keyword evidence="2" id="KW-1185">Reference proteome</keyword>
<dbReference type="Proteomes" id="UP001358586">
    <property type="component" value="Chromosome 4"/>
</dbReference>